<evidence type="ECO:0000256" key="6">
    <source>
        <dbReference type="SAM" id="Phobius"/>
    </source>
</evidence>
<protein>
    <recommendedName>
        <fullName evidence="9">Methionine permease</fullName>
    </recommendedName>
</protein>
<feature type="transmembrane region" description="Helical" evidence="6">
    <location>
        <begin position="251"/>
        <end position="270"/>
    </location>
</feature>
<keyword evidence="3 6" id="KW-1133">Transmembrane helix</keyword>
<feature type="transmembrane region" description="Helical" evidence="6">
    <location>
        <begin position="485"/>
        <end position="505"/>
    </location>
</feature>
<evidence type="ECO:0000256" key="2">
    <source>
        <dbReference type="ARBA" id="ARBA00022692"/>
    </source>
</evidence>
<accession>A0A8H3ZCC6</accession>
<proteinExistence type="predicted"/>
<organism evidence="7 8">
    <name type="scientific">Venturia inaequalis</name>
    <name type="common">Apple scab fungus</name>
    <dbReference type="NCBI Taxonomy" id="5025"/>
    <lineage>
        <taxon>Eukaryota</taxon>
        <taxon>Fungi</taxon>
        <taxon>Dikarya</taxon>
        <taxon>Ascomycota</taxon>
        <taxon>Pezizomycotina</taxon>
        <taxon>Dothideomycetes</taxon>
        <taxon>Pleosporomycetidae</taxon>
        <taxon>Venturiales</taxon>
        <taxon>Venturiaceae</taxon>
        <taxon>Venturia</taxon>
    </lineage>
</organism>
<dbReference type="InterPro" id="IPR002293">
    <property type="entry name" value="AA/rel_permease1"/>
</dbReference>
<keyword evidence="2 6" id="KW-0812">Transmembrane</keyword>
<evidence type="ECO:0008006" key="9">
    <source>
        <dbReference type="Google" id="ProtNLM"/>
    </source>
</evidence>
<evidence type="ECO:0000256" key="3">
    <source>
        <dbReference type="ARBA" id="ARBA00022989"/>
    </source>
</evidence>
<comment type="subcellular location">
    <subcellularLocation>
        <location evidence="1">Membrane</location>
        <topology evidence="1">Multi-pass membrane protein</topology>
    </subcellularLocation>
</comment>
<dbReference type="Gene3D" id="1.20.1740.10">
    <property type="entry name" value="Amino acid/polyamine transporter I"/>
    <property type="match status" value="1"/>
</dbReference>
<dbReference type="InterPro" id="IPR050598">
    <property type="entry name" value="AminoAcid_Transporter"/>
</dbReference>
<evidence type="ECO:0000256" key="4">
    <source>
        <dbReference type="ARBA" id="ARBA00023136"/>
    </source>
</evidence>
<name>A0A8H3ZCC6_VENIN</name>
<feature type="transmembrane region" description="Helical" evidence="6">
    <location>
        <begin position="342"/>
        <end position="366"/>
    </location>
</feature>
<dbReference type="GO" id="GO:0015179">
    <property type="term" value="F:L-amino acid transmembrane transporter activity"/>
    <property type="evidence" value="ECO:0007669"/>
    <property type="project" value="TreeGrafter"/>
</dbReference>
<gene>
    <name evidence="7" type="ORF">EG327_000582</name>
</gene>
<keyword evidence="4 6" id="KW-0472">Membrane</keyword>
<feature type="region of interest" description="Disordered" evidence="5">
    <location>
        <begin position="1"/>
        <end position="39"/>
    </location>
</feature>
<keyword evidence="8" id="KW-1185">Reference proteome</keyword>
<dbReference type="PIRSF" id="PIRSF006060">
    <property type="entry name" value="AA_transporter"/>
    <property type="match status" value="1"/>
</dbReference>
<feature type="compositionally biased region" description="Polar residues" evidence="5">
    <location>
        <begin position="23"/>
        <end position="36"/>
    </location>
</feature>
<feature type="transmembrane region" description="Helical" evidence="6">
    <location>
        <begin position="205"/>
        <end position="224"/>
    </location>
</feature>
<comment type="caution">
    <text evidence="7">The sequence shown here is derived from an EMBL/GenBank/DDBJ whole genome shotgun (WGS) entry which is preliminary data.</text>
</comment>
<dbReference type="FunFam" id="1.20.1740.10:FF:000025">
    <property type="entry name" value="High-affinity methionine permease"/>
    <property type="match status" value="1"/>
</dbReference>
<evidence type="ECO:0000256" key="5">
    <source>
        <dbReference type="SAM" id="MobiDB-lite"/>
    </source>
</evidence>
<evidence type="ECO:0000313" key="8">
    <source>
        <dbReference type="Proteomes" id="UP000490939"/>
    </source>
</evidence>
<dbReference type="Proteomes" id="UP000490939">
    <property type="component" value="Unassembled WGS sequence"/>
</dbReference>
<dbReference type="Pfam" id="PF13520">
    <property type="entry name" value="AA_permease_2"/>
    <property type="match status" value="1"/>
</dbReference>
<feature type="transmembrane region" description="Helical" evidence="6">
    <location>
        <begin position="423"/>
        <end position="441"/>
    </location>
</feature>
<feature type="transmembrane region" description="Helical" evidence="6">
    <location>
        <begin position="172"/>
        <end position="193"/>
    </location>
</feature>
<dbReference type="EMBL" id="WNWR01000111">
    <property type="protein sequence ID" value="KAE9991043.1"/>
    <property type="molecule type" value="Genomic_DNA"/>
</dbReference>
<feature type="transmembrane region" description="Helical" evidence="6">
    <location>
        <begin position="60"/>
        <end position="80"/>
    </location>
</feature>
<dbReference type="AlphaFoldDB" id="A0A8H3ZCC6"/>
<feature type="transmembrane region" description="Helical" evidence="6">
    <location>
        <begin position="387"/>
        <end position="407"/>
    </location>
</feature>
<sequence>MAGKSEDVHQPLLSRSPSPTPSNYSSKSKGSTTLTDRSLEHDVLPEHSGPLKRTIGWGSAYVLIISRVIGSGIFATPGAIFKGTGSVGMTLVLWVVGAIIAWFGLAVSLEYGCMLPRSGGHKVYLEFTYRYPRFLASTIVAVNAVLLGFTASNCIVFGQYVLFAFRIEPTPVLQKTLAVVLLTIITIIHGCFLRTGILIQNVLGWIKVGLIIFMVLTGLFVVLVRPETSANSIGEVPHMASWDSLWEGTTWNWGILSTALFKVFYSYAGLENVNNVLTEVKDPVKTLKSAATAALATACILYILVNCAYFLVVPLDDITNSGELIAALFFERTFGPTVGRTILPLAVAVSAVGNVMVVTFALARLNQEIARQGFMPFSRTLSSSKPFGAPMGGLIVHYIPSILVIVLPPSKEVYSFILEVEGYPAQFFALALSVGLIWLRYTRPDLERPYKAWIPAVLVRITMSLLLLAAPFVPPPASERHGIWYATYAVVGSSVTLFGIIYWFVWTVALPRWRGYHLEETVEILDDGTSITKLVHVHEN</sequence>
<feature type="transmembrane region" description="Helical" evidence="6">
    <location>
        <begin position="92"/>
        <end position="113"/>
    </location>
</feature>
<feature type="transmembrane region" description="Helical" evidence="6">
    <location>
        <begin position="291"/>
        <end position="312"/>
    </location>
</feature>
<dbReference type="GO" id="GO:0016020">
    <property type="term" value="C:membrane"/>
    <property type="evidence" value="ECO:0007669"/>
    <property type="project" value="UniProtKB-SubCell"/>
</dbReference>
<evidence type="ECO:0000256" key="1">
    <source>
        <dbReference type="ARBA" id="ARBA00004141"/>
    </source>
</evidence>
<evidence type="ECO:0000313" key="7">
    <source>
        <dbReference type="EMBL" id="KAE9991043.1"/>
    </source>
</evidence>
<reference evidence="7 8" key="1">
    <citation type="submission" date="2019-07" db="EMBL/GenBank/DDBJ databases">
        <title>Venturia inaequalis Genome Resource.</title>
        <authorList>
            <person name="Lichtner F.J."/>
        </authorList>
    </citation>
    <scope>NUCLEOTIDE SEQUENCE [LARGE SCALE GENOMIC DNA]</scope>
    <source>
        <strain evidence="7 8">DMI_063113</strain>
    </source>
</reference>
<dbReference type="PANTHER" id="PTHR11785:SF532">
    <property type="entry name" value="TRANSPORTER, PUTATIVE (EUROFUNG)-RELATED"/>
    <property type="match status" value="1"/>
</dbReference>
<dbReference type="PANTHER" id="PTHR11785">
    <property type="entry name" value="AMINO ACID TRANSPORTER"/>
    <property type="match status" value="1"/>
</dbReference>
<feature type="transmembrane region" description="Helical" evidence="6">
    <location>
        <begin position="134"/>
        <end position="160"/>
    </location>
</feature>
<feature type="transmembrane region" description="Helical" evidence="6">
    <location>
        <begin position="453"/>
        <end position="473"/>
    </location>
</feature>